<reference evidence="2" key="2">
    <citation type="submission" date="2015-01" db="EMBL/GenBank/DDBJ databases">
        <title>Evolutionary Origins and Diversification of the Mycorrhizal Mutualists.</title>
        <authorList>
            <consortium name="DOE Joint Genome Institute"/>
            <consortium name="Mycorrhizal Genomics Consortium"/>
            <person name="Kohler A."/>
            <person name="Kuo A."/>
            <person name="Nagy L.G."/>
            <person name="Floudas D."/>
            <person name="Copeland A."/>
            <person name="Barry K.W."/>
            <person name="Cichocki N."/>
            <person name="Veneault-Fourrey C."/>
            <person name="LaButti K."/>
            <person name="Lindquist E.A."/>
            <person name="Lipzen A."/>
            <person name="Lundell T."/>
            <person name="Morin E."/>
            <person name="Murat C."/>
            <person name="Riley R."/>
            <person name="Ohm R."/>
            <person name="Sun H."/>
            <person name="Tunlid A."/>
            <person name="Henrissat B."/>
            <person name="Grigoriev I.V."/>
            <person name="Hibbett D.S."/>
            <person name="Martin F."/>
        </authorList>
    </citation>
    <scope>NUCLEOTIDE SEQUENCE [LARGE SCALE GENOMIC DNA]</scope>
    <source>
        <strain evidence="2">Foug A</strain>
    </source>
</reference>
<accession>A0A0C3DRZ0</accession>
<reference evidence="1 2" key="1">
    <citation type="submission" date="2014-04" db="EMBL/GenBank/DDBJ databases">
        <authorList>
            <consortium name="DOE Joint Genome Institute"/>
            <person name="Kuo A."/>
            <person name="Kohler A."/>
            <person name="Nagy L.G."/>
            <person name="Floudas D."/>
            <person name="Copeland A."/>
            <person name="Barry K.W."/>
            <person name="Cichocki N."/>
            <person name="Veneault-Fourrey C."/>
            <person name="LaButti K."/>
            <person name="Lindquist E.A."/>
            <person name="Lipzen A."/>
            <person name="Lundell T."/>
            <person name="Morin E."/>
            <person name="Murat C."/>
            <person name="Sun H."/>
            <person name="Tunlid A."/>
            <person name="Henrissat B."/>
            <person name="Grigoriev I.V."/>
            <person name="Hibbett D.S."/>
            <person name="Martin F."/>
            <person name="Nordberg H.P."/>
            <person name="Cantor M.N."/>
            <person name="Hua S.X."/>
        </authorList>
    </citation>
    <scope>NUCLEOTIDE SEQUENCE [LARGE SCALE GENOMIC DNA]</scope>
    <source>
        <strain evidence="1 2">Foug A</strain>
    </source>
</reference>
<dbReference type="Gene3D" id="3.40.50.1240">
    <property type="entry name" value="Phosphoglycerate mutase-like"/>
    <property type="match status" value="1"/>
</dbReference>
<name>A0A0C3DRZ0_9AGAM</name>
<evidence type="ECO:0000313" key="1">
    <source>
        <dbReference type="EMBL" id="KIM58751.1"/>
    </source>
</evidence>
<gene>
    <name evidence="1" type="ORF">SCLCIDRAFT_1054477</name>
</gene>
<dbReference type="Pfam" id="PF00300">
    <property type="entry name" value="His_Phos_1"/>
    <property type="match status" value="1"/>
</dbReference>
<dbReference type="OrthoDB" id="496981at2759"/>
<dbReference type="PANTHER" id="PTHR48100">
    <property type="entry name" value="BROAD-SPECIFICITY PHOSPHATASE YOR283W-RELATED"/>
    <property type="match status" value="1"/>
</dbReference>
<sequence>MQYTRTYETIVGYFIQDNPGPNATGTLLREALPARFGLIDDHPESHVRYKIFFLGRHGEGYHNVANAKYGDDAWLNYWCKLNGDGVLTWGPDPDLTPIGEGQAEAARALWETELQFGIPLPNKMYCSPLSRVIQTHKLTFRGLLPNGCKATLVENIREEIGVEPCNKRRTRTDIERKFPDYLIEDGFTEDDELWRPDVRERHDDIDIRVRTVLEMIFRNDEERVISITSHLGFINGFLRVTGHADWALPTGGVIPLVVKASLKCDPSDA</sequence>
<dbReference type="PANTHER" id="PTHR48100:SF1">
    <property type="entry name" value="HISTIDINE PHOSPHATASE FAMILY PROTEIN-RELATED"/>
    <property type="match status" value="1"/>
</dbReference>
<dbReference type="AlphaFoldDB" id="A0A0C3DRZ0"/>
<dbReference type="GO" id="GO:0005737">
    <property type="term" value="C:cytoplasm"/>
    <property type="evidence" value="ECO:0007669"/>
    <property type="project" value="TreeGrafter"/>
</dbReference>
<dbReference type="InterPro" id="IPR050275">
    <property type="entry name" value="PGM_Phosphatase"/>
</dbReference>
<dbReference type="HOGENOM" id="CLU_039184_0_0_1"/>
<dbReference type="InterPro" id="IPR029033">
    <property type="entry name" value="His_PPase_superfam"/>
</dbReference>
<proteinExistence type="predicted"/>
<dbReference type="InterPro" id="IPR013078">
    <property type="entry name" value="His_Pase_superF_clade-1"/>
</dbReference>
<dbReference type="InParanoid" id="A0A0C3DRZ0"/>
<dbReference type="SUPFAM" id="SSF53254">
    <property type="entry name" value="Phosphoglycerate mutase-like"/>
    <property type="match status" value="1"/>
</dbReference>
<keyword evidence="2" id="KW-1185">Reference proteome</keyword>
<evidence type="ECO:0000313" key="2">
    <source>
        <dbReference type="Proteomes" id="UP000053989"/>
    </source>
</evidence>
<dbReference type="Proteomes" id="UP000053989">
    <property type="component" value="Unassembled WGS sequence"/>
</dbReference>
<dbReference type="GO" id="GO:0016791">
    <property type="term" value="F:phosphatase activity"/>
    <property type="evidence" value="ECO:0007669"/>
    <property type="project" value="TreeGrafter"/>
</dbReference>
<evidence type="ECO:0008006" key="3">
    <source>
        <dbReference type="Google" id="ProtNLM"/>
    </source>
</evidence>
<dbReference type="EMBL" id="KN822081">
    <property type="protein sequence ID" value="KIM58751.1"/>
    <property type="molecule type" value="Genomic_DNA"/>
</dbReference>
<dbReference type="SMART" id="SM00855">
    <property type="entry name" value="PGAM"/>
    <property type="match status" value="1"/>
</dbReference>
<protein>
    <recommendedName>
        <fullName evidence="3">Phosphoglycerate mutase</fullName>
    </recommendedName>
</protein>
<dbReference type="CDD" id="cd07067">
    <property type="entry name" value="HP_PGM_like"/>
    <property type="match status" value="1"/>
</dbReference>
<organism evidence="1 2">
    <name type="scientific">Scleroderma citrinum Foug A</name>
    <dbReference type="NCBI Taxonomy" id="1036808"/>
    <lineage>
        <taxon>Eukaryota</taxon>
        <taxon>Fungi</taxon>
        <taxon>Dikarya</taxon>
        <taxon>Basidiomycota</taxon>
        <taxon>Agaricomycotina</taxon>
        <taxon>Agaricomycetes</taxon>
        <taxon>Agaricomycetidae</taxon>
        <taxon>Boletales</taxon>
        <taxon>Sclerodermatineae</taxon>
        <taxon>Sclerodermataceae</taxon>
        <taxon>Scleroderma</taxon>
    </lineage>
</organism>